<accession>A0ABX0H241</accession>
<keyword evidence="2" id="KW-1185">Reference proteome</keyword>
<gene>
    <name evidence="1" type="ORF">G9H71_18760</name>
</gene>
<evidence type="ECO:0000313" key="2">
    <source>
        <dbReference type="Proteomes" id="UP000800981"/>
    </source>
</evidence>
<name>A0ABX0H241_9ACTN</name>
<evidence type="ECO:0000313" key="1">
    <source>
        <dbReference type="EMBL" id="NHC15827.1"/>
    </source>
</evidence>
<dbReference type="Proteomes" id="UP000800981">
    <property type="component" value="Unassembled WGS sequence"/>
</dbReference>
<protein>
    <submittedName>
        <fullName evidence="1">Uncharacterized protein</fullName>
    </submittedName>
</protein>
<proteinExistence type="predicted"/>
<reference evidence="1 2" key="1">
    <citation type="submission" date="2020-03" db="EMBL/GenBank/DDBJ databases">
        <title>Two novel Motilibacter sp.</title>
        <authorList>
            <person name="Liu S."/>
        </authorList>
    </citation>
    <scope>NUCLEOTIDE SEQUENCE [LARGE SCALE GENOMIC DNA]</scope>
    <source>
        <strain evidence="1 2">E257</strain>
    </source>
</reference>
<organism evidence="1 2">
    <name type="scientific">Motilibacter deserti</name>
    <dbReference type="NCBI Taxonomy" id="2714956"/>
    <lineage>
        <taxon>Bacteria</taxon>
        <taxon>Bacillati</taxon>
        <taxon>Actinomycetota</taxon>
        <taxon>Actinomycetes</taxon>
        <taxon>Motilibacterales</taxon>
        <taxon>Motilibacteraceae</taxon>
        <taxon>Motilibacter</taxon>
    </lineage>
</organism>
<comment type="caution">
    <text evidence="1">The sequence shown here is derived from an EMBL/GenBank/DDBJ whole genome shotgun (WGS) entry which is preliminary data.</text>
</comment>
<dbReference type="EMBL" id="JAANNP010000058">
    <property type="protein sequence ID" value="NHC15827.1"/>
    <property type="molecule type" value="Genomic_DNA"/>
</dbReference>
<sequence length="210" mass="23134">MLFAIASLAATDILADPPSEEYSEVWRPEMPPQDLLPELMLDSEKMPGTEILWEILFAQVQLVVPLEGIVESLDRAAGAAEAGSGEWQARQYRASQFYASIAAEGLSRLADTLQSAVPRLAATKLGQTLSASNEEVSAAQDKWRQEGLDEASVRFLEKLPSPTRKLERVRQVMIETVVSPTDTDRALVEYLALEHPMRMMGGALRSYANS</sequence>
<dbReference type="RefSeq" id="WP_166284316.1">
    <property type="nucleotide sequence ID" value="NZ_JAANNP010000058.1"/>
</dbReference>